<feature type="region of interest" description="Disordered" evidence="1">
    <location>
        <begin position="1"/>
        <end position="27"/>
    </location>
</feature>
<reference evidence="3 4" key="1">
    <citation type="journal article" date="2015" name="Genome Announc.">
        <title>Draft Genome Sequence and Gene Annotation of the Entomopathogenic Fungus Verticillium hemipterigenum.</title>
        <authorList>
            <person name="Horn F."/>
            <person name="Habel A."/>
            <person name="Scharf D.H."/>
            <person name="Dworschak J."/>
            <person name="Brakhage A.A."/>
            <person name="Guthke R."/>
            <person name="Hertweck C."/>
            <person name="Linde J."/>
        </authorList>
    </citation>
    <scope>NUCLEOTIDE SEQUENCE [LARGE SCALE GENOMIC DNA]</scope>
</reference>
<dbReference type="EMBL" id="CDHN01000001">
    <property type="protein sequence ID" value="CEJ81646.1"/>
    <property type="molecule type" value="Genomic_DNA"/>
</dbReference>
<feature type="transmembrane region" description="Helical" evidence="2">
    <location>
        <begin position="77"/>
        <end position="96"/>
    </location>
</feature>
<keyword evidence="2" id="KW-0472">Membrane</keyword>
<keyword evidence="4" id="KW-1185">Reference proteome</keyword>
<name>A0A0A1SU05_9HYPO</name>
<gene>
    <name evidence="3" type="ORF">VHEMI01766</name>
</gene>
<organism evidence="3 4">
    <name type="scientific">[Torrubiella] hemipterigena</name>
    <dbReference type="NCBI Taxonomy" id="1531966"/>
    <lineage>
        <taxon>Eukaryota</taxon>
        <taxon>Fungi</taxon>
        <taxon>Dikarya</taxon>
        <taxon>Ascomycota</taxon>
        <taxon>Pezizomycotina</taxon>
        <taxon>Sordariomycetes</taxon>
        <taxon>Hypocreomycetidae</taxon>
        <taxon>Hypocreales</taxon>
        <taxon>Clavicipitaceae</taxon>
        <taxon>Clavicipitaceae incertae sedis</taxon>
        <taxon>'Torrubiella' clade</taxon>
    </lineage>
</organism>
<dbReference type="Proteomes" id="UP000039046">
    <property type="component" value="Unassembled WGS sequence"/>
</dbReference>
<feature type="transmembrane region" description="Helical" evidence="2">
    <location>
        <begin position="52"/>
        <end position="71"/>
    </location>
</feature>
<dbReference type="AlphaFoldDB" id="A0A0A1SU05"/>
<feature type="transmembrane region" description="Helical" evidence="2">
    <location>
        <begin position="132"/>
        <end position="150"/>
    </location>
</feature>
<accession>A0A0A1SU05</accession>
<sequence>MASHGNSTARLRRTFQYPNDDSDDDSQFDAMDEQEQEAYIERLAAENKARDVAFTTYLLAFPVVSTLPYLLSIFRPATMMISILALTSLASTAYLLRVLPPAVTGLAPIDAWSSSGVLAGGLRSPIDTHLPYLNTGLVIMLGLMELVASMKPTTGPFWFGMGYLPGIVFGVVTLSKFLMAGVDPEKELTGLRYEYRGA</sequence>
<dbReference type="HOGENOM" id="CLU_099932_0_0_1"/>
<keyword evidence="2" id="KW-0812">Transmembrane</keyword>
<evidence type="ECO:0000313" key="4">
    <source>
        <dbReference type="Proteomes" id="UP000039046"/>
    </source>
</evidence>
<evidence type="ECO:0000256" key="2">
    <source>
        <dbReference type="SAM" id="Phobius"/>
    </source>
</evidence>
<keyword evidence="2" id="KW-1133">Transmembrane helix</keyword>
<evidence type="ECO:0000256" key="1">
    <source>
        <dbReference type="SAM" id="MobiDB-lite"/>
    </source>
</evidence>
<evidence type="ECO:0000313" key="3">
    <source>
        <dbReference type="EMBL" id="CEJ81646.1"/>
    </source>
</evidence>
<protein>
    <submittedName>
        <fullName evidence="3">Uncharacterized protein</fullName>
    </submittedName>
</protein>
<dbReference type="OrthoDB" id="1577640at2759"/>
<feature type="transmembrane region" description="Helical" evidence="2">
    <location>
        <begin position="156"/>
        <end position="178"/>
    </location>
</feature>
<proteinExistence type="predicted"/>